<reference evidence="2" key="1">
    <citation type="submission" date="2017-10" db="EMBL/GenBank/DDBJ databases">
        <title>Rapid genome shrinkage in a self-fertile nematode reveals novel sperm competition proteins.</title>
        <authorList>
            <person name="Yin D."/>
            <person name="Schwarz E.M."/>
            <person name="Thomas C.G."/>
            <person name="Felde R.L."/>
            <person name="Korf I.F."/>
            <person name="Cutter A.D."/>
            <person name="Schartner C.M."/>
            <person name="Ralston E.J."/>
            <person name="Meyer B.J."/>
            <person name="Haag E.S."/>
        </authorList>
    </citation>
    <scope>NUCLEOTIDE SEQUENCE [LARGE SCALE GENOMIC DNA]</scope>
    <source>
        <strain evidence="2">JU1422</strain>
    </source>
</reference>
<evidence type="ECO:0000313" key="2">
    <source>
        <dbReference type="Proteomes" id="UP000230233"/>
    </source>
</evidence>
<evidence type="ECO:0000313" key="1">
    <source>
        <dbReference type="EMBL" id="PIC27799.1"/>
    </source>
</evidence>
<accession>A0A2G5TKK2</accession>
<organism evidence="1 2">
    <name type="scientific">Caenorhabditis nigoni</name>
    <dbReference type="NCBI Taxonomy" id="1611254"/>
    <lineage>
        <taxon>Eukaryota</taxon>
        <taxon>Metazoa</taxon>
        <taxon>Ecdysozoa</taxon>
        <taxon>Nematoda</taxon>
        <taxon>Chromadorea</taxon>
        <taxon>Rhabditida</taxon>
        <taxon>Rhabditina</taxon>
        <taxon>Rhabditomorpha</taxon>
        <taxon>Rhabditoidea</taxon>
        <taxon>Rhabditidae</taxon>
        <taxon>Peloderinae</taxon>
        <taxon>Caenorhabditis</taxon>
    </lineage>
</organism>
<dbReference type="EMBL" id="PDUG01000005">
    <property type="protein sequence ID" value="PIC27799.1"/>
    <property type="molecule type" value="Genomic_DNA"/>
</dbReference>
<proteinExistence type="predicted"/>
<dbReference type="Proteomes" id="UP000230233">
    <property type="component" value="Chromosome V"/>
</dbReference>
<comment type="caution">
    <text evidence="1">The sequence shown here is derived from an EMBL/GenBank/DDBJ whole genome shotgun (WGS) entry which is preliminary data.</text>
</comment>
<dbReference type="OrthoDB" id="5865767at2759"/>
<name>A0A2G5TKK2_9PELO</name>
<dbReference type="AlphaFoldDB" id="A0A2G5TKK2"/>
<keyword evidence="2" id="KW-1185">Reference proteome</keyword>
<dbReference type="STRING" id="1611254.A0A2G5TKK2"/>
<gene>
    <name evidence="1" type="primary">Cnig_chr_V.g19943</name>
    <name evidence="1" type="ORF">B9Z55_019943</name>
</gene>
<protein>
    <submittedName>
        <fullName evidence="1">Uncharacterized protein</fullName>
    </submittedName>
</protein>
<sequence length="97" mass="10900">MNASKISAGLATARNDVGNMAQVDVNSGAYNQEEDYDDNSSARLFERSRIQALATSSETYKTSFYDYDYSTLAFFSETLVPRLAQKTPRVSFLPYFL</sequence>